<proteinExistence type="predicted"/>
<dbReference type="EMBL" id="CM056786">
    <property type="protein sequence ID" value="KAJ8729186.1"/>
    <property type="molecule type" value="Genomic_DNA"/>
</dbReference>
<organism evidence="1 2">
    <name type="scientific">Mythimna loreyi</name>
    <dbReference type="NCBI Taxonomy" id="667449"/>
    <lineage>
        <taxon>Eukaryota</taxon>
        <taxon>Metazoa</taxon>
        <taxon>Ecdysozoa</taxon>
        <taxon>Arthropoda</taxon>
        <taxon>Hexapoda</taxon>
        <taxon>Insecta</taxon>
        <taxon>Pterygota</taxon>
        <taxon>Neoptera</taxon>
        <taxon>Endopterygota</taxon>
        <taxon>Lepidoptera</taxon>
        <taxon>Glossata</taxon>
        <taxon>Ditrysia</taxon>
        <taxon>Noctuoidea</taxon>
        <taxon>Noctuidae</taxon>
        <taxon>Noctuinae</taxon>
        <taxon>Hadenini</taxon>
        <taxon>Mythimna</taxon>
    </lineage>
</organism>
<name>A0ACC2QYH1_9NEOP</name>
<keyword evidence="2" id="KW-1185">Reference proteome</keyword>
<evidence type="ECO:0000313" key="1">
    <source>
        <dbReference type="EMBL" id="KAJ8729186.1"/>
    </source>
</evidence>
<reference evidence="1" key="1">
    <citation type="submission" date="2023-03" db="EMBL/GenBank/DDBJ databases">
        <title>Chromosome-level genomes of two armyworms, Mythimna separata and Mythimna loreyi, provide insights into the biosynthesis and reception of sex pheromones.</title>
        <authorList>
            <person name="Zhao H."/>
        </authorList>
    </citation>
    <scope>NUCLEOTIDE SEQUENCE</scope>
    <source>
        <strain evidence="1">BeijingLab</strain>
    </source>
</reference>
<protein>
    <submittedName>
        <fullName evidence="1">Uncharacterized protein</fullName>
    </submittedName>
</protein>
<sequence>MYYKMKHYFLIVYYLGFIKCEKEGFMVGGEVAHVKHFPHSAFLVIKTGKKNQAYLCGASIVNQRIMLTVAHCLDTCSFQNKKGYTMSVAVGESYYPDGFVHKVNNCYVHEDFNWEYLDADIALMKLKKNLEFSLNVQRVALMRRRPYNDEAQVAGWGLLQEDPKVKTKYLYYINQQILSMKECRQLCVDFCHVSEGTLCAASKDRYEAYASFGDSGTALIVSGYIQVGIVSYTVDTDYRRGVVTFYTDTSYYYDWIKRNAKKLYCNG</sequence>
<gene>
    <name evidence="1" type="ORF">PYW08_000767</name>
</gene>
<evidence type="ECO:0000313" key="2">
    <source>
        <dbReference type="Proteomes" id="UP001231649"/>
    </source>
</evidence>
<dbReference type="Proteomes" id="UP001231649">
    <property type="component" value="Chromosome 10"/>
</dbReference>
<comment type="caution">
    <text evidence="1">The sequence shown here is derived from an EMBL/GenBank/DDBJ whole genome shotgun (WGS) entry which is preliminary data.</text>
</comment>
<accession>A0ACC2QYH1</accession>